<dbReference type="Proteomes" id="UP001230005">
    <property type="component" value="Unassembled WGS sequence"/>
</dbReference>
<evidence type="ECO:0008006" key="3">
    <source>
        <dbReference type="Google" id="ProtNLM"/>
    </source>
</evidence>
<dbReference type="InterPro" id="IPR023393">
    <property type="entry name" value="START-like_dom_sf"/>
</dbReference>
<protein>
    <recommendedName>
        <fullName evidence="3">Polyketide cyclase / dehydrase and lipid transport</fullName>
    </recommendedName>
</protein>
<evidence type="ECO:0000313" key="1">
    <source>
        <dbReference type="EMBL" id="MDQ0253608.1"/>
    </source>
</evidence>
<gene>
    <name evidence="1" type="ORF">J2S74_000980</name>
</gene>
<dbReference type="SUPFAM" id="SSF55961">
    <property type="entry name" value="Bet v1-like"/>
    <property type="match status" value="1"/>
</dbReference>
<sequence>MADLHEETIIDKPLSDIYPFLANPENRTEIFTNVVKVEKLTNSGGEAGSRYKEVRQLSPTRKVASELEILEVVPNKKISFFTESNALKVEYIYTFEEVEEGTKVVFEGTVQTNSLRTKIMRPFLVNMVRKEDGDNLLSVKKALDS</sequence>
<reference evidence="1 2" key="1">
    <citation type="submission" date="2023-07" db="EMBL/GenBank/DDBJ databases">
        <title>Genomic Encyclopedia of Type Strains, Phase IV (KMG-IV): sequencing the most valuable type-strain genomes for metagenomic binning, comparative biology and taxonomic classification.</title>
        <authorList>
            <person name="Goeker M."/>
        </authorList>
    </citation>
    <scope>NUCLEOTIDE SEQUENCE [LARGE SCALE GENOMIC DNA]</scope>
    <source>
        <strain evidence="1 2">DSM 9768</strain>
    </source>
</reference>
<dbReference type="EMBL" id="JAUSUG010000003">
    <property type="protein sequence ID" value="MDQ0253608.1"/>
    <property type="molecule type" value="Genomic_DNA"/>
</dbReference>
<dbReference type="Gene3D" id="3.30.530.20">
    <property type="match status" value="1"/>
</dbReference>
<organism evidence="1 2">
    <name type="scientific">Evansella vedderi</name>
    <dbReference type="NCBI Taxonomy" id="38282"/>
    <lineage>
        <taxon>Bacteria</taxon>
        <taxon>Bacillati</taxon>
        <taxon>Bacillota</taxon>
        <taxon>Bacilli</taxon>
        <taxon>Bacillales</taxon>
        <taxon>Bacillaceae</taxon>
        <taxon>Evansella</taxon>
    </lineage>
</organism>
<evidence type="ECO:0000313" key="2">
    <source>
        <dbReference type="Proteomes" id="UP001230005"/>
    </source>
</evidence>
<accession>A0ABT9ZQU3</accession>
<comment type="caution">
    <text evidence="1">The sequence shown here is derived from an EMBL/GenBank/DDBJ whole genome shotgun (WGS) entry which is preliminary data.</text>
</comment>
<keyword evidence="2" id="KW-1185">Reference proteome</keyword>
<dbReference type="RefSeq" id="WP_307322488.1">
    <property type="nucleotide sequence ID" value="NZ_JAUSUG010000003.1"/>
</dbReference>
<proteinExistence type="predicted"/>
<dbReference type="Pfam" id="PF10604">
    <property type="entry name" value="Polyketide_cyc2"/>
    <property type="match status" value="1"/>
</dbReference>
<dbReference type="InterPro" id="IPR019587">
    <property type="entry name" value="Polyketide_cyclase/dehydratase"/>
</dbReference>
<name>A0ABT9ZQU3_9BACI</name>